<reference evidence="1 2" key="1">
    <citation type="journal article" date="2023" name="Arcadia Sci">
        <title>De novo assembly of a long-read Amblyomma americanum tick genome.</title>
        <authorList>
            <person name="Chou S."/>
            <person name="Poskanzer K.E."/>
            <person name="Rollins M."/>
            <person name="Thuy-Boun P.S."/>
        </authorList>
    </citation>
    <scope>NUCLEOTIDE SEQUENCE [LARGE SCALE GENOMIC DNA]</scope>
    <source>
        <strain evidence="1">F_SG_1</strain>
        <tissue evidence="1">Salivary glands</tissue>
    </source>
</reference>
<evidence type="ECO:0000313" key="1">
    <source>
        <dbReference type="EMBL" id="KAK8776921.1"/>
    </source>
</evidence>
<dbReference type="AlphaFoldDB" id="A0AAQ4EQE0"/>
<protein>
    <submittedName>
        <fullName evidence="1">Uncharacterized protein</fullName>
    </submittedName>
</protein>
<comment type="caution">
    <text evidence="1">The sequence shown here is derived from an EMBL/GenBank/DDBJ whole genome shotgun (WGS) entry which is preliminary data.</text>
</comment>
<gene>
    <name evidence="1" type="ORF">V5799_029734</name>
</gene>
<evidence type="ECO:0000313" key="2">
    <source>
        <dbReference type="Proteomes" id="UP001321473"/>
    </source>
</evidence>
<accession>A0AAQ4EQE0</accession>
<sequence length="82" mass="9007">MKRKEGSGGLERYAVQARTEAHGNRTAARPASAVHILWVTRKARLPDTLHTFLRCFRRAMGDATASAARQRLGDTSELSAEA</sequence>
<keyword evidence="2" id="KW-1185">Reference proteome</keyword>
<dbReference type="Proteomes" id="UP001321473">
    <property type="component" value="Unassembled WGS sequence"/>
</dbReference>
<dbReference type="EMBL" id="JARKHS020012413">
    <property type="protein sequence ID" value="KAK8776921.1"/>
    <property type="molecule type" value="Genomic_DNA"/>
</dbReference>
<name>A0AAQ4EQE0_AMBAM</name>
<proteinExistence type="predicted"/>
<organism evidence="1 2">
    <name type="scientific">Amblyomma americanum</name>
    <name type="common">Lone star tick</name>
    <dbReference type="NCBI Taxonomy" id="6943"/>
    <lineage>
        <taxon>Eukaryota</taxon>
        <taxon>Metazoa</taxon>
        <taxon>Ecdysozoa</taxon>
        <taxon>Arthropoda</taxon>
        <taxon>Chelicerata</taxon>
        <taxon>Arachnida</taxon>
        <taxon>Acari</taxon>
        <taxon>Parasitiformes</taxon>
        <taxon>Ixodida</taxon>
        <taxon>Ixodoidea</taxon>
        <taxon>Ixodidae</taxon>
        <taxon>Amblyomminae</taxon>
        <taxon>Amblyomma</taxon>
    </lineage>
</organism>